<dbReference type="RefSeq" id="WP_130140804.1">
    <property type="nucleotide sequence ID" value="NZ_SGIT01000001.1"/>
</dbReference>
<dbReference type="SUPFAM" id="SSF51206">
    <property type="entry name" value="cAMP-binding domain-like"/>
    <property type="match status" value="1"/>
</dbReference>
<evidence type="ECO:0008006" key="3">
    <source>
        <dbReference type="Google" id="ProtNLM"/>
    </source>
</evidence>
<dbReference type="InterPro" id="IPR018490">
    <property type="entry name" value="cNMP-bd_dom_sf"/>
</dbReference>
<reference evidence="1 2" key="1">
    <citation type="submission" date="2019-02" db="EMBL/GenBank/DDBJ databases">
        <authorList>
            <person name="Li Y."/>
        </authorList>
    </citation>
    <scope>NUCLEOTIDE SEQUENCE [LARGE SCALE GENOMIC DNA]</scope>
    <source>
        <strain evidence="1 2">30C10-4-7</strain>
    </source>
</reference>
<dbReference type="Gene3D" id="2.60.120.10">
    <property type="entry name" value="Jelly Rolls"/>
    <property type="match status" value="1"/>
</dbReference>
<proteinExistence type="predicted"/>
<keyword evidence="2" id="KW-1185">Reference proteome</keyword>
<organism evidence="1 2">
    <name type="scientific">Sphingobacterium corticibacterium</name>
    <dbReference type="NCBI Taxonomy" id="2484746"/>
    <lineage>
        <taxon>Bacteria</taxon>
        <taxon>Pseudomonadati</taxon>
        <taxon>Bacteroidota</taxon>
        <taxon>Sphingobacteriia</taxon>
        <taxon>Sphingobacteriales</taxon>
        <taxon>Sphingobacteriaceae</taxon>
        <taxon>Sphingobacterium</taxon>
    </lineage>
</organism>
<dbReference type="EMBL" id="SGIT01000001">
    <property type="protein sequence ID" value="RZF62580.1"/>
    <property type="molecule type" value="Genomic_DNA"/>
</dbReference>
<dbReference type="OrthoDB" id="758145at2"/>
<dbReference type="Proteomes" id="UP000292855">
    <property type="component" value="Unassembled WGS sequence"/>
</dbReference>
<evidence type="ECO:0000313" key="2">
    <source>
        <dbReference type="Proteomes" id="UP000292855"/>
    </source>
</evidence>
<name>A0A4Q6XQP8_9SPHI</name>
<dbReference type="InterPro" id="IPR014710">
    <property type="entry name" value="RmlC-like_jellyroll"/>
</dbReference>
<gene>
    <name evidence="1" type="ORF">EWE74_07235</name>
</gene>
<comment type="caution">
    <text evidence="1">The sequence shown here is derived from an EMBL/GenBank/DDBJ whole genome shotgun (WGS) entry which is preliminary data.</text>
</comment>
<accession>A0A4Q6XQP8</accession>
<sequence length="105" mass="11962">MIRFVKDGSKDLSANNGFPFIKILGNEYRTLNKNDFFVKENQPCNEVAFIASGIFRSYYSTSSAEDVTYCFRFPKGLRIQQSGINGCKKSNTSDKNMDKTHLISR</sequence>
<dbReference type="AlphaFoldDB" id="A0A4Q6XQP8"/>
<protein>
    <recommendedName>
        <fullName evidence="3">Cyclic nucleotide-binding domain-containing protein</fullName>
    </recommendedName>
</protein>
<evidence type="ECO:0000313" key="1">
    <source>
        <dbReference type="EMBL" id="RZF62580.1"/>
    </source>
</evidence>